<protein>
    <recommendedName>
        <fullName evidence="9">Polysaccharide biosynthesis protein C-terminal domain-containing protein</fullName>
    </recommendedName>
</protein>
<feature type="transmembrane region" description="Helical" evidence="6">
    <location>
        <begin position="85"/>
        <end position="106"/>
    </location>
</feature>
<name>A0A1F4VDY0_UNCKA</name>
<evidence type="ECO:0000256" key="4">
    <source>
        <dbReference type="ARBA" id="ARBA00022989"/>
    </source>
</evidence>
<keyword evidence="5 6" id="KW-0472">Membrane</keyword>
<keyword evidence="4 6" id="KW-1133">Transmembrane helix</keyword>
<dbReference type="GO" id="GO:0005886">
    <property type="term" value="C:plasma membrane"/>
    <property type="evidence" value="ECO:0007669"/>
    <property type="project" value="UniProtKB-SubCell"/>
</dbReference>
<dbReference type="Pfam" id="PF01943">
    <property type="entry name" value="Polysacc_synt"/>
    <property type="match status" value="1"/>
</dbReference>
<reference evidence="7 8" key="1">
    <citation type="journal article" date="2016" name="Nat. Commun.">
        <title>Thousands of microbial genomes shed light on interconnected biogeochemical processes in an aquifer system.</title>
        <authorList>
            <person name="Anantharaman K."/>
            <person name="Brown C.T."/>
            <person name="Hug L.A."/>
            <person name="Sharon I."/>
            <person name="Castelle C.J."/>
            <person name="Probst A.J."/>
            <person name="Thomas B.C."/>
            <person name="Singh A."/>
            <person name="Wilkins M.J."/>
            <person name="Karaoz U."/>
            <person name="Brodie E.L."/>
            <person name="Williams K.H."/>
            <person name="Hubbard S.S."/>
            <person name="Banfield J.F."/>
        </authorList>
    </citation>
    <scope>NUCLEOTIDE SEQUENCE [LARGE SCALE GENOMIC DNA]</scope>
</reference>
<dbReference type="InterPro" id="IPR050833">
    <property type="entry name" value="Poly_Biosynth_Transport"/>
</dbReference>
<gene>
    <name evidence="7" type="ORF">A3A78_02890</name>
</gene>
<comment type="subcellular location">
    <subcellularLocation>
        <location evidence="1">Cell membrane</location>
        <topology evidence="1">Multi-pass membrane protein</topology>
    </subcellularLocation>
</comment>
<evidence type="ECO:0000313" key="7">
    <source>
        <dbReference type="EMBL" id="OGC54903.1"/>
    </source>
</evidence>
<feature type="transmembrane region" description="Helical" evidence="6">
    <location>
        <begin position="390"/>
        <end position="410"/>
    </location>
</feature>
<evidence type="ECO:0008006" key="9">
    <source>
        <dbReference type="Google" id="ProtNLM"/>
    </source>
</evidence>
<feature type="transmembrane region" description="Helical" evidence="6">
    <location>
        <begin position="301"/>
        <end position="323"/>
    </location>
</feature>
<dbReference type="AlphaFoldDB" id="A0A1F4VDY0"/>
<evidence type="ECO:0000256" key="2">
    <source>
        <dbReference type="ARBA" id="ARBA00022475"/>
    </source>
</evidence>
<evidence type="ECO:0000256" key="5">
    <source>
        <dbReference type="ARBA" id="ARBA00023136"/>
    </source>
</evidence>
<organism evidence="7 8">
    <name type="scientific">candidate division WWE3 bacterium RIFCSPLOWO2_01_FULL_41_18</name>
    <dbReference type="NCBI Taxonomy" id="1802625"/>
    <lineage>
        <taxon>Bacteria</taxon>
        <taxon>Katanobacteria</taxon>
    </lineage>
</organism>
<feature type="transmembrane region" description="Helical" evidence="6">
    <location>
        <begin position="211"/>
        <end position="229"/>
    </location>
</feature>
<dbReference type="EMBL" id="MEVI01000003">
    <property type="protein sequence ID" value="OGC54903.1"/>
    <property type="molecule type" value="Genomic_DNA"/>
</dbReference>
<keyword evidence="2" id="KW-1003">Cell membrane</keyword>
<keyword evidence="3 6" id="KW-0812">Transmembrane</keyword>
<evidence type="ECO:0000256" key="1">
    <source>
        <dbReference type="ARBA" id="ARBA00004651"/>
    </source>
</evidence>
<feature type="transmembrane region" description="Helical" evidence="6">
    <location>
        <begin position="365"/>
        <end position="384"/>
    </location>
</feature>
<dbReference type="PANTHER" id="PTHR30250">
    <property type="entry name" value="PST FAMILY PREDICTED COLANIC ACID TRANSPORTER"/>
    <property type="match status" value="1"/>
</dbReference>
<sequence length="419" mass="46918">MTTAEKIASNTVSQFLGKFVSMGVTIILTMLITRVYGVEGYGAFNLMVSFPALFYIISDFGINAISTRELSLDDKDINLHIGNVFILRFLLSVVLILLASVLLLFLPYDTKIKAGVLISLLLILTTSFNSSSNVGFQVRLRYDLTTYANSVGSLMSLLLSSVIIFSKGSIFLIVASFIFSEFIKALLSFMFLKKVGITPIFKFDSNLSKRLFVSSIPLGLMFIFSQINFKADSVLLSFLKLPASLNLNNIQTVGIYGLPYKVFEVSLIVPTFFMNSVYPIMVKNFSISKERLFSTFSKSTLILFLSGILCALFGFFLSEFVIFALGGKGFYQSVFILKVLLGTIFIFYLTQPLSWLIVTLKGQNYLPFIYLSASIANLLLNVLLIPKYSFYASVHITWISELLILFLLALTARRLWIKL</sequence>
<feature type="transmembrane region" description="Helical" evidence="6">
    <location>
        <begin position="335"/>
        <end position="358"/>
    </location>
</feature>
<feature type="transmembrane region" description="Helical" evidence="6">
    <location>
        <begin position="43"/>
        <end position="65"/>
    </location>
</feature>
<feature type="transmembrane region" description="Helical" evidence="6">
    <location>
        <begin position="112"/>
        <end position="132"/>
    </location>
</feature>
<feature type="transmembrane region" description="Helical" evidence="6">
    <location>
        <begin position="170"/>
        <end position="191"/>
    </location>
</feature>
<evidence type="ECO:0000313" key="8">
    <source>
        <dbReference type="Proteomes" id="UP000176504"/>
    </source>
</evidence>
<feature type="transmembrane region" description="Helical" evidence="6">
    <location>
        <begin position="262"/>
        <end position="281"/>
    </location>
</feature>
<accession>A0A1F4VDY0</accession>
<evidence type="ECO:0000256" key="6">
    <source>
        <dbReference type="SAM" id="Phobius"/>
    </source>
</evidence>
<comment type="caution">
    <text evidence="7">The sequence shown here is derived from an EMBL/GenBank/DDBJ whole genome shotgun (WGS) entry which is preliminary data.</text>
</comment>
<evidence type="ECO:0000256" key="3">
    <source>
        <dbReference type="ARBA" id="ARBA00022692"/>
    </source>
</evidence>
<proteinExistence type="predicted"/>
<feature type="transmembrane region" description="Helical" evidence="6">
    <location>
        <begin position="144"/>
        <end position="164"/>
    </location>
</feature>
<dbReference type="PANTHER" id="PTHR30250:SF11">
    <property type="entry name" value="O-ANTIGEN TRANSPORTER-RELATED"/>
    <property type="match status" value="1"/>
</dbReference>
<dbReference type="InterPro" id="IPR002797">
    <property type="entry name" value="Polysacc_synth"/>
</dbReference>
<dbReference type="Proteomes" id="UP000176504">
    <property type="component" value="Unassembled WGS sequence"/>
</dbReference>
<feature type="transmembrane region" description="Helical" evidence="6">
    <location>
        <begin position="15"/>
        <end position="37"/>
    </location>
</feature>